<dbReference type="GO" id="GO:0005886">
    <property type="term" value="C:plasma membrane"/>
    <property type="evidence" value="ECO:0007669"/>
    <property type="project" value="UniProtKB-SubCell"/>
</dbReference>
<dbReference type="SMART" id="SM00382">
    <property type="entry name" value="AAA"/>
    <property type="match status" value="1"/>
</dbReference>
<feature type="transmembrane region" description="Helical" evidence="8">
    <location>
        <begin position="307"/>
        <end position="331"/>
    </location>
</feature>
<dbReference type="KEGG" id="mcy:MCYN_0131"/>
<keyword evidence="7 8" id="KW-0472">Membrane</keyword>
<dbReference type="Pfam" id="PF00664">
    <property type="entry name" value="ABC_membrane"/>
    <property type="match status" value="1"/>
</dbReference>
<dbReference type="InterPro" id="IPR003439">
    <property type="entry name" value="ABC_transporter-like_ATP-bd"/>
</dbReference>
<dbReference type="PANTHER" id="PTHR43394">
    <property type="entry name" value="ATP-DEPENDENT PERMEASE MDL1, MITOCHONDRIAL"/>
    <property type="match status" value="1"/>
</dbReference>
<sequence>MWMISRCISKSIRTIRRIMEKTQKFSIWKTIKLLFSFTKVFKKTIFLASTFSFINTIAYIVGSLLIGSIITIFFEPLKTTSITQFQSTKFFIYLSILLLCFIVYGIFRYLEVRLFVKVSFGTADNIRKELVAKILRLRISFYDQNKAGDIISTLMLDVTNIALSLNLVLSSIVNALINIFISIIIMFLVSTKLTLIVIPISLIMFIAIIILIKKSQPYFIYVQNAFGRLNAFIEESLSNTKVTNAFEQQDKMLEDLKIITKQIRNTAFKSDLITKSFDTIFSVMSNIIILIITAIAALFYLQNQTTWGITNILGASTNIFTPGVIIAYIALNWNFLGPFQNALGVIFNAQVGVASTTRVAKILNEVEPVIPDQHIKIARVIYDEKLNYFKETKENNPLSFFVWKYFDLETKKYKFKSIKGNIEFKNVYFKYNEKSHKYQLNNASFSVFQGQKIAIVGPTGAGKTTIVNLITKYYQYNKGSIKIDGFELNEIDTNCLRDIMTIVLQDSFLFNDTIIDNLKMSNPDATFNQIEYAAQLTKAHDFILGMEKSYQTMIENNGSNLSQGEKQLLSLTRAILSNRNILILDEATSNIDSSTERIVQKAMFHLMEYKTAFIIAHRLSTIKNADLIIVVNDGKIIEQGTHNSLLEQKGFYYNLYKSQFEKI</sequence>
<dbReference type="PROSITE" id="PS50893">
    <property type="entry name" value="ABC_TRANSPORTER_2"/>
    <property type="match status" value="1"/>
</dbReference>
<dbReference type="Pfam" id="PF00005">
    <property type="entry name" value="ABC_tran"/>
    <property type="match status" value="1"/>
</dbReference>
<dbReference type="InterPro" id="IPR003593">
    <property type="entry name" value="AAA+_ATPase"/>
</dbReference>
<keyword evidence="6 8" id="KW-1133">Transmembrane helix</keyword>
<dbReference type="PROSITE" id="PS50929">
    <property type="entry name" value="ABC_TM1F"/>
    <property type="match status" value="1"/>
</dbReference>
<dbReference type="InterPro" id="IPR036640">
    <property type="entry name" value="ABC1_TM_sf"/>
</dbReference>
<feature type="domain" description="ABC transmembrane type-1" evidence="10">
    <location>
        <begin position="46"/>
        <end position="346"/>
    </location>
</feature>
<feature type="transmembrane region" description="Helical" evidence="8">
    <location>
        <begin position="45"/>
        <end position="70"/>
    </location>
</feature>
<organism evidence="11 12">
    <name type="scientific">Mycoplasmopsis cynos (strain C142)</name>
    <name type="common">Mycoplasma cynos</name>
    <dbReference type="NCBI Taxonomy" id="1246955"/>
    <lineage>
        <taxon>Bacteria</taxon>
        <taxon>Bacillati</taxon>
        <taxon>Mycoplasmatota</taxon>
        <taxon>Mycoplasmoidales</taxon>
        <taxon>Metamycoplasmataceae</taxon>
        <taxon>Mycoplasmopsis</taxon>
    </lineage>
</organism>
<dbReference type="Gene3D" id="1.20.1560.10">
    <property type="entry name" value="ABC transporter type 1, transmembrane domain"/>
    <property type="match status" value="2"/>
</dbReference>
<dbReference type="EC" id="3.6.3.-" evidence="11"/>
<name>L0RU93_MYCC1</name>
<protein>
    <submittedName>
        <fullName evidence="11">Multidrug/protein/lipid ABC exporter,ATP-binding/permease protein MsbA</fullName>
        <ecNumber evidence="11">3.6.3.-</ecNumber>
    </submittedName>
</protein>
<feature type="transmembrane region" description="Helical" evidence="8">
    <location>
        <begin position="279"/>
        <end position="301"/>
    </location>
</feature>
<accession>L0RU93</accession>
<feature type="transmembrane region" description="Helical" evidence="8">
    <location>
        <begin position="193"/>
        <end position="212"/>
    </location>
</feature>
<reference evidence="12" key="1">
    <citation type="journal article" date="2013" name="Genome Announc.">
        <title>Complete genome sequence of Mycoplasma cynos strain C142.</title>
        <authorList>
            <person name="Walker C.A."/>
            <person name="Mannering S.A."/>
            <person name="Shields S."/>
            <person name="Blake D.P."/>
            <person name="Brownlie J."/>
        </authorList>
    </citation>
    <scope>NUCLEOTIDE SEQUENCE [LARGE SCALE GENOMIC DNA]</scope>
    <source>
        <strain evidence="12">C142</strain>
    </source>
</reference>
<keyword evidence="4" id="KW-0547">Nucleotide-binding</keyword>
<keyword evidence="3 8" id="KW-0812">Transmembrane</keyword>
<dbReference type="AlphaFoldDB" id="L0RU93"/>
<dbReference type="SUPFAM" id="SSF90123">
    <property type="entry name" value="ABC transporter transmembrane region"/>
    <property type="match status" value="1"/>
</dbReference>
<evidence type="ECO:0000256" key="3">
    <source>
        <dbReference type="ARBA" id="ARBA00022692"/>
    </source>
</evidence>
<evidence type="ECO:0000313" key="12">
    <source>
        <dbReference type="Proteomes" id="UP000010466"/>
    </source>
</evidence>
<dbReference type="Gene3D" id="3.40.50.300">
    <property type="entry name" value="P-loop containing nucleotide triphosphate hydrolases"/>
    <property type="match status" value="1"/>
</dbReference>
<dbReference type="GO" id="GO:0015421">
    <property type="term" value="F:ABC-type oligopeptide transporter activity"/>
    <property type="evidence" value="ECO:0007669"/>
    <property type="project" value="TreeGrafter"/>
</dbReference>
<evidence type="ECO:0000256" key="4">
    <source>
        <dbReference type="ARBA" id="ARBA00022741"/>
    </source>
</evidence>
<proteinExistence type="inferred from homology"/>
<dbReference type="SUPFAM" id="SSF52540">
    <property type="entry name" value="P-loop containing nucleoside triphosphate hydrolases"/>
    <property type="match status" value="1"/>
</dbReference>
<evidence type="ECO:0000313" key="11">
    <source>
        <dbReference type="EMBL" id="CCP23863.1"/>
    </source>
</evidence>
<dbReference type="EMBL" id="HF559394">
    <property type="protein sequence ID" value="CCP23863.1"/>
    <property type="molecule type" value="Genomic_DNA"/>
</dbReference>
<gene>
    <name evidence="11" type="primary">MCYN0131</name>
    <name evidence="11" type="ordered locus">MCYN_0131</name>
</gene>
<dbReference type="InterPro" id="IPR039421">
    <property type="entry name" value="Type_1_exporter"/>
</dbReference>
<evidence type="ECO:0000259" key="10">
    <source>
        <dbReference type="PROSITE" id="PS50929"/>
    </source>
</evidence>
<evidence type="ECO:0000256" key="6">
    <source>
        <dbReference type="ARBA" id="ARBA00022989"/>
    </source>
</evidence>
<comment type="subcellular location">
    <subcellularLocation>
        <location evidence="1">Cell membrane</location>
        <topology evidence="1">Multi-pass membrane protein</topology>
    </subcellularLocation>
</comment>
<feature type="transmembrane region" description="Helical" evidence="8">
    <location>
        <begin position="90"/>
        <end position="110"/>
    </location>
</feature>
<dbReference type="InterPro" id="IPR011527">
    <property type="entry name" value="ABC1_TM_dom"/>
</dbReference>
<evidence type="ECO:0000256" key="5">
    <source>
        <dbReference type="ARBA" id="ARBA00022840"/>
    </source>
</evidence>
<dbReference type="PANTHER" id="PTHR43394:SF1">
    <property type="entry name" value="ATP-BINDING CASSETTE SUB-FAMILY B MEMBER 10, MITOCHONDRIAL"/>
    <property type="match status" value="1"/>
</dbReference>
<dbReference type="HOGENOM" id="CLU_000604_84_3_14"/>
<dbReference type="Proteomes" id="UP000010466">
    <property type="component" value="Chromosome"/>
</dbReference>
<comment type="similarity">
    <text evidence="2">Belongs to the ABC transporter superfamily.</text>
</comment>
<keyword evidence="12" id="KW-1185">Reference proteome</keyword>
<dbReference type="eggNOG" id="COG1132">
    <property type="taxonomic scope" value="Bacteria"/>
</dbReference>
<evidence type="ECO:0000256" key="2">
    <source>
        <dbReference type="ARBA" id="ARBA00005417"/>
    </source>
</evidence>
<dbReference type="FunFam" id="3.40.50.300:FF:000218">
    <property type="entry name" value="Multidrug ABC transporter ATP-binding protein"/>
    <property type="match status" value="1"/>
</dbReference>
<evidence type="ECO:0000259" key="9">
    <source>
        <dbReference type="PROSITE" id="PS50893"/>
    </source>
</evidence>
<dbReference type="GO" id="GO:0005524">
    <property type="term" value="F:ATP binding"/>
    <property type="evidence" value="ECO:0007669"/>
    <property type="project" value="UniProtKB-KW"/>
</dbReference>
<evidence type="ECO:0000256" key="8">
    <source>
        <dbReference type="SAM" id="Phobius"/>
    </source>
</evidence>
<feature type="domain" description="ABC transporter" evidence="9">
    <location>
        <begin position="422"/>
        <end position="658"/>
    </location>
</feature>
<keyword evidence="11" id="KW-0378">Hydrolase</keyword>
<evidence type="ECO:0000256" key="1">
    <source>
        <dbReference type="ARBA" id="ARBA00004651"/>
    </source>
</evidence>
<dbReference type="InterPro" id="IPR027417">
    <property type="entry name" value="P-loop_NTPase"/>
</dbReference>
<dbReference type="GO" id="GO:0016887">
    <property type="term" value="F:ATP hydrolysis activity"/>
    <property type="evidence" value="ECO:0007669"/>
    <property type="project" value="InterPro"/>
</dbReference>
<keyword evidence="5 11" id="KW-0067">ATP-binding</keyword>
<dbReference type="STRING" id="1246955.MCYN_0131"/>
<dbReference type="PATRIC" id="fig|1246955.3.peg.119"/>
<evidence type="ECO:0000256" key="7">
    <source>
        <dbReference type="ARBA" id="ARBA00023136"/>
    </source>
</evidence>
<feature type="transmembrane region" description="Helical" evidence="8">
    <location>
        <begin position="165"/>
        <end position="187"/>
    </location>
</feature>